<keyword evidence="1" id="KW-0472">Membrane</keyword>
<dbReference type="Proteomes" id="UP001596410">
    <property type="component" value="Unassembled WGS sequence"/>
</dbReference>
<evidence type="ECO:0000313" key="2">
    <source>
        <dbReference type="EMBL" id="MFC7063983.1"/>
    </source>
</evidence>
<accession>A0ABW2ERF4</accession>
<keyword evidence="1" id="KW-1133">Transmembrane helix</keyword>
<name>A0ABW2ERF4_9BACI</name>
<organism evidence="2 3">
    <name type="scientific">Halobacillus seohaensis</name>
    <dbReference type="NCBI Taxonomy" id="447421"/>
    <lineage>
        <taxon>Bacteria</taxon>
        <taxon>Bacillati</taxon>
        <taxon>Bacillota</taxon>
        <taxon>Bacilli</taxon>
        <taxon>Bacillales</taxon>
        <taxon>Bacillaceae</taxon>
        <taxon>Halobacillus</taxon>
    </lineage>
</organism>
<reference evidence="3" key="1">
    <citation type="journal article" date="2019" name="Int. J. Syst. Evol. Microbiol.">
        <title>The Global Catalogue of Microorganisms (GCM) 10K type strain sequencing project: providing services to taxonomists for standard genome sequencing and annotation.</title>
        <authorList>
            <consortium name="The Broad Institute Genomics Platform"/>
            <consortium name="The Broad Institute Genome Sequencing Center for Infectious Disease"/>
            <person name="Wu L."/>
            <person name="Ma J."/>
        </authorList>
    </citation>
    <scope>NUCLEOTIDE SEQUENCE [LARGE SCALE GENOMIC DNA]</scope>
    <source>
        <strain evidence="3">CGMCC 4.1621</strain>
    </source>
</reference>
<keyword evidence="3" id="KW-1185">Reference proteome</keyword>
<dbReference type="RefSeq" id="WP_204708394.1">
    <property type="nucleotide sequence ID" value="NZ_JBHSZV010000062.1"/>
</dbReference>
<feature type="transmembrane region" description="Helical" evidence="1">
    <location>
        <begin position="32"/>
        <end position="56"/>
    </location>
</feature>
<proteinExistence type="predicted"/>
<evidence type="ECO:0000313" key="3">
    <source>
        <dbReference type="Proteomes" id="UP001596410"/>
    </source>
</evidence>
<comment type="caution">
    <text evidence="2">The sequence shown here is derived from an EMBL/GenBank/DDBJ whole genome shotgun (WGS) entry which is preliminary data.</text>
</comment>
<protein>
    <submittedName>
        <fullName evidence="2">Uncharacterized protein</fullName>
    </submittedName>
</protein>
<dbReference type="EMBL" id="JBHSZV010000062">
    <property type="protein sequence ID" value="MFC7063983.1"/>
    <property type="molecule type" value="Genomic_DNA"/>
</dbReference>
<sequence>MNLRSWHVAIDIRACSSSIFRSLPNFIRQTDLLVIIQFGAIAALLLSLIVLMGSYLEDLTPR</sequence>
<evidence type="ECO:0000256" key="1">
    <source>
        <dbReference type="SAM" id="Phobius"/>
    </source>
</evidence>
<gene>
    <name evidence="2" type="ORF">ACFQIC_19480</name>
</gene>
<keyword evidence="1" id="KW-0812">Transmembrane</keyword>